<dbReference type="OrthoDB" id="166978at2"/>
<organism evidence="4 5">
    <name type="scientific">Tersicoccus phoenicis</name>
    <dbReference type="NCBI Taxonomy" id="554083"/>
    <lineage>
        <taxon>Bacteria</taxon>
        <taxon>Bacillati</taxon>
        <taxon>Actinomycetota</taxon>
        <taxon>Actinomycetes</taxon>
        <taxon>Micrococcales</taxon>
        <taxon>Micrococcaceae</taxon>
        <taxon>Tersicoccus</taxon>
    </lineage>
</organism>
<comment type="caution">
    <text evidence="4">The sequence shown here is derived from an EMBL/GenBank/DDBJ whole genome shotgun (WGS) entry which is preliminary data.</text>
</comment>
<evidence type="ECO:0000256" key="2">
    <source>
        <dbReference type="SAM" id="MobiDB-lite"/>
    </source>
</evidence>
<dbReference type="RefSeq" id="WP_076705033.1">
    <property type="nucleotide sequence ID" value="NZ_MRDE01000074.1"/>
</dbReference>
<gene>
    <name evidence="4" type="ORF">BKD30_12335</name>
</gene>
<protein>
    <submittedName>
        <fullName evidence="4">Uncharacterized protein</fullName>
    </submittedName>
</protein>
<feature type="compositionally biased region" description="Polar residues" evidence="2">
    <location>
        <begin position="1"/>
        <end position="10"/>
    </location>
</feature>
<keyword evidence="5" id="KW-1185">Reference proteome</keyword>
<feature type="transmembrane region" description="Helical" evidence="3">
    <location>
        <begin position="75"/>
        <end position="98"/>
    </location>
</feature>
<feature type="compositionally biased region" description="Basic and acidic residues" evidence="2">
    <location>
        <begin position="24"/>
        <end position="37"/>
    </location>
</feature>
<evidence type="ECO:0000313" key="4">
    <source>
        <dbReference type="EMBL" id="OMH23417.1"/>
    </source>
</evidence>
<evidence type="ECO:0000313" key="5">
    <source>
        <dbReference type="Proteomes" id="UP000187085"/>
    </source>
</evidence>
<evidence type="ECO:0000256" key="1">
    <source>
        <dbReference type="SAM" id="Coils"/>
    </source>
</evidence>
<keyword evidence="3" id="KW-0472">Membrane</keyword>
<keyword evidence="3" id="KW-0812">Transmembrane</keyword>
<dbReference type="AlphaFoldDB" id="A0A1R1L7B0"/>
<reference evidence="4 5" key="1">
    <citation type="submission" date="2016-12" db="EMBL/GenBank/DDBJ databases">
        <title>Draft genome of Tersicoccus phoenicis 1P05MA.</title>
        <authorList>
            <person name="Nakajima Y."/>
            <person name="Yoshizawa S."/>
            <person name="Nakamura K."/>
            <person name="Ogura Y."/>
            <person name="Hayashi T."/>
            <person name="Kogure K."/>
        </authorList>
    </citation>
    <scope>NUCLEOTIDE SEQUENCE [LARGE SCALE GENOMIC DNA]</scope>
    <source>
        <strain evidence="4 5">1p05MA</strain>
    </source>
</reference>
<dbReference type="STRING" id="554083.BKD30_12335"/>
<evidence type="ECO:0000256" key="3">
    <source>
        <dbReference type="SAM" id="Phobius"/>
    </source>
</evidence>
<keyword evidence="3" id="KW-1133">Transmembrane helix</keyword>
<dbReference type="Proteomes" id="UP000187085">
    <property type="component" value="Unassembled WGS sequence"/>
</dbReference>
<keyword evidence="1" id="KW-0175">Coiled coil</keyword>
<name>A0A1R1L7B0_9MICC</name>
<feature type="coiled-coil region" evidence="1">
    <location>
        <begin position="106"/>
        <end position="182"/>
    </location>
</feature>
<sequence>MNRNPWTSGPNDPETPEPGAIDPATRHLDPAELHQDADAATGPDLAHPDSADPEGVDPTPTEPVATRSRRRPSRAVWIASAVAVTALLSGVVVGGAIADPTTSEAYQSLTRDKQAVEGERDQLRTDYAAEQEKYTAEREKYLVLENGISGRETDVAARETAVAKAEGTVKDAEAAVKKREAAVTKTEQTKAANTVSDGTWTVGTDLAPGTYRTTAAVGSTCYWGIYASGSNGGDIIENDLPGGGRPVVTLAAGQDFSTQRCGSWEKQ</sequence>
<feature type="region of interest" description="Disordered" evidence="2">
    <location>
        <begin position="1"/>
        <end position="72"/>
    </location>
</feature>
<accession>A0A1R1L7B0</accession>
<proteinExistence type="predicted"/>
<dbReference type="EMBL" id="MRDE01000074">
    <property type="protein sequence ID" value="OMH23417.1"/>
    <property type="molecule type" value="Genomic_DNA"/>
</dbReference>